<gene>
    <name evidence="7" type="ordered locus">MYSTI_07539</name>
</gene>
<dbReference type="RefSeq" id="WP_015353064.1">
    <property type="nucleotide sequence ID" value="NC_020126.1"/>
</dbReference>
<reference evidence="7 8" key="1">
    <citation type="journal article" date="2013" name="Genome Announc.">
        <title>Complete genome sequence of Myxococcus stipitatus strain DSM 14675, a fruiting myxobacterium.</title>
        <authorList>
            <person name="Huntley S."/>
            <person name="Kneip S."/>
            <person name="Treuner-Lange A."/>
            <person name="Sogaard-Andersen L."/>
        </authorList>
    </citation>
    <scope>NUCLEOTIDE SEQUENCE [LARGE SCALE GENOMIC DNA]</scope>
    <source>
        <strain evidence="8">DSM 14675 / JCM 12634 / Mx s8</strain>
    </source>
</reference>
<feature type="signal peptide" evidence="5">
    <location>
        <begin position="1"/>
        <end position="17"/>
    </location>
</feature>
<dbReference type="SUPFAM" id="SSF51126">
    <property type="entry name" value="Pectin lyase-like"/>
    <property type="match status" value="1"/>
</dbReference>
<dbReference type="InterPro" id="IPR011050">
    <property type="entry name" value="Pectin_lyase_fold/virulence"/>
</dbReference>
<dbReference type="PANTHER" id="PTHR40088:SF2">
    <property type="entry name" value="SECRETED SUGAR HYDROLASE"/>
    <property type="match status" value="1"/>
</dbReference>
<evidence type="ECO:0000259" key="6">
    <source>
        <dbReference type="Pfam" id="PF13229"/>
    </source>
</evidence>
<dbReference type="EMBL" id="CP004025">
    <property type="protein sequence ID" value="AGC48811.1"/>
    <property type="molecule type" value="Genomic_DNA"/>
</dbReference>
<organism evidence="7 8">
    <name type="scientific">Myxococcus stipitatus (strain DSM 14675 / JCM 12634 / Mx s8)</name>
    <dbReference type="NCBI Taxonomy" id="1278073"/>
    <lineage>
        <taxon>Bacteria</taxon>
        <taxon>Pseudomonadati</taxon>
        <taxon>Myxococcota</taxon>
        <taxon>Myxococcia</taxon>
        <taxon>Myxococcales</taxon>
        <taxon>Cystobacterineae</taxon>
        <taxon>Myxococcaceae</taxon>
        <taxon>Myxococcus</taxon>
    </lineage>
</organism>
<evidence type="ECO:0000313" key="8">
    <source>
        <dbReference type="Proteomes" id="UP000011131"/>
    </source>
</evidence>
<dbReference type="KEGG" id="msd:MYSTI_07539"/>
<evidence type="ECO:0000313" key="7">
    <source>
        <dbReference type="EMBL" id="AGC48811.1"/>
    </source>
</evidence>
<evidence type="ECO:0000256" key="4">
    <source>
        <dbReference type="SAM" id="MobiDB-lite"/>
    </source>
</evidence>
<dbReference type="Pfam" id="PF13229">
    <property type="entry name" value="Beta_helix"/>
    <property type="match status" value="1"/>
</dbReference>
<dbReference type="OrthoDB" id="5522893at2"/>
<proteinExistence type="predicted"/>
<dbReference type="InterPro" id="IPR052052">
    <property type="entry name" value="Polysaccharide_Lyase_9"/>
</dbReference>
<dbReference type="PANTHER" id="PTHR40088">
    <property type="entry name" value="PECTATE LYASE (EUROFUNG)"/>
    <property type="match status" value="1"/>
</dbReference>
<dbReference type="InterPro" id="IPR012334">
    <property type="entry name" value="Pectin_lyas_fold"/>
</dbReference>
<dbReference type="STRING" id="1278073.MYSTI_07539"/>
<dbReference type="HOGENOM" id="CLU_033054_0_0_7"/>
<name>L7UIL5_MYXSD</name>
<dbReference type="Proteomes" id="UP000011131">
    <property type="component" value="Chromosome"/>
</dbReference>
<dbReference type="SMART" id="SM00710">
    <property type="entry name" value="PbH1"/>
    <property type="match status" value="6"/>
</dbReference>
<accession>L7UIL5</accession>
<keyword evidence="2" id="KW-0964">Secreted</keyword>
<dbReference type="AlphaFoldDB" id="L7UIL5"/>
<dbReference type="eggNOG" id="COG3420">
    <property type="taxonomic scope" value="Bacteria"/>
</dbReference>
<keyword evidence="3 5" id="KW-0732">Signal</keyword>
<dbReference type="GO" id="GO:0005576">
    <property type="term" value="C:extracellular region"/>
    <property type="evidence" value="ECO:0007669"/>
    <property type="project" value="UniProtKB-SubCell"/>
</dbReference>
<dbReference type="InterPro" id="IPR006626">
    <property type="entry name" value="PbH1"/>
</dbReference>
<evidence type="ECO:0000256" key="1">
    <source>
        <dbReference type="ARBA" id="ARBA00004613"/>
    </source>
</evidence>
<sequence length="497" mass="53287">MKMRLACKVLLFGGVLACGSGQPDTLEGSASQAQPETRAPPEPIALSEDIFYATCPRASQAQGATLYVSKTGPRNPSKPPGSNENPYSTIMAAVRAARPGNVILVRGGDYNEQVALTAPKGARPGTATAPIVLRGEMAGRPRILPSSTNVGALLDVKLPYWVIEYFEIAVQGRPSYAALFEDNTQCSQLHDSLLHGGRAGAGITASYANFVMLAHNHISDFSKTNTDSHGVAIRGVTRDIFILDNDIHDVSGDGVQCQPNGGRPSTILIERNRLHATGENGVDVKACDDLLIYKNLIYSFPNISRFPWQANTSAAEAVLVHEDATNIQILGNDISLAGRGVAIGGNNAIDLPTNVQVQDNFIHDIYNYAHRGNGQGVRVVTGRGIYIVGNTLERTADAGLRLAADEPNSVMGLIVYENTLRNMRLFVRLGRRENRPGMGMDSNRYEGPIGVFTISGGLREGTHAQWVAALAPEFLDQHSLRLLSPTPLAEQPPPAAP</sequence>
<comment type="subcellular location">
    <subcellularLocation>
        <location evidence="1">Secreted</location>
    </subcellularLocation>
</comment>
<keyword evidence="8" id="KW-1185">Reference proteome</keyword>
<evidence type="ECO:0000256" key="2">
    <source>
        <dbReference type="ARBA" id="ARBA00022525"/>
    </source>
</evidence>
<feature type="chain" id="PRO_5003984082" description="Right handed beta helix domain-containing protein" evidence="5">
    <location>
        <begin position="18"/>
        <end position="497"/>
    </location>
</feature>
<dbReference type="Gene3D" id="2.160.20.10">
    <property type="entry name" value="Single-stranded right-handed beta-helix, Pectin lyase-like"/>
    <property type="match status" value="2"/>
</dbReference>
<protein>
    <recommendedName>
        <fullName evidence="6">Right handed beta helix domain-containing protein</fullName>
    </recommendedName>
</protein>
<evidence type="ECO:0000256" key="5">
    <source>
        <dbReference type="SAM" id="SignalP"/>
    </source>
</evidence>
<evidence type="ECO:0000256" key="3">
    <source>
        <dbReference type="ARBA" id="ARBA00022729"/>
    </source>
</evidence>
<dbReference type="InterPro" id="IPR039448">
    <property type="entry name" value="Beta_helix"/>
</dbReference>
<feature type="domain" description="Right handed beta helix" evidence="6">
    <location>
        <begin position="188"/>
        <end position="333"/>
    </location>
</feature>
<dbReference type="PATRIC" id="fig|1278073.3.peg.7663"/>
<feature type="region of interest" description="Disordered" evidence="4">
    <location>
        <begin position="68"/>
        <end position="87"/>
    </location>
</feature>
<dbReference type="GO" id="GO:0016837">
    <property type="term" value="F:carbon-oxygen lyase activity, acting on polysaccharides"/>
    <property type="evidence" value="ECO:0007669"/>
    <property type="project" value="TreeGrafter"/>
</dbReference>